<evidence type="ECO:0000313" key="2">
    <source>
        <dbReference type="EMBL" id="EJB44916.1"/>
    </source>
</evidence>
<accession>I9REM9</accession>
<dbReference type="AlphaFoldDB" id="I9REM9"/>
<name>I9REM9_HELPX</name>
<gene>
    <name evidence="2" type="ORF">HPHPA9_0546</name>
</gene>
<organism evidence="2 3">
    <name type="scientific">Helicobacter pylori Hp A-9</name>
    <dbReference type="NCBI Taxonomy" id="992034"/>
    <lineage>
        <taxon>Bacteria</taxon>
        <taxon>Pseudomonadati</taxon>
        <taxon>Campylobacterota</taxon>
        <taxon>Epsilonproteobacteria</taxon>
        <taxon>Campylobacterales</taxon>
        <taxon>Helicobacteraceae</taxon>
        <taxon>Helicobacter</taxon>
    </lineage>
</organism>
<dbReference type="Proteomes" id="UP000005483">
    <property type="component" value="Unassembled WGS sequence"/>
</dbReference>
<evidence type="ECO:0000256" key="1">
    <source>
        <dbReference type="SAM" id="MobiDB-lite"/>
    </source>
</evidence>
<proteinExistence type="predicted"/>
<dbReference type="PATRIC" id="fig|992034.3.peg.520"/>
<reference evidence="2 3" key="1">
    <citation type="submission" date="2012-04" db="EMBL/GenBank/DDBJ databases">
        <title>Genome sequence of Helicobacter pylori Hp A-9.</title>
        <authorList>
            <person name="Blanchard T.G."/>
            <person name="Czinn S.J."/>
            <person name="McCracken C."/>
            <person name="Abolude K."/>
            <person name="Maroo A."/>
            <person name="Santana-Cruz I."/>
            <person name="Tallon L.J."/>
            <person name="Ficke F.W.F."/>
        </authorList>
    </citation>
    <scope>NUCLEOTIDE SEQUENCE [LARGE SCALE GENOMIC DNA]</scope>
    <source>
        <strain evidence="2 3">Hp A-9</strain>
    </source>
</reference>
<feature type="region of interest" description="Disordered" evidence="1">
    <location>
        <begin position="13"/>
        <end position="40"/>
    </location>
</feature>
<dbReference type="EMBL" id="AKOC01000007">
    <property type="protein sequence ID" value="EJB44916.1"/>
    <property type="molecule type" value="Genomic_DNA"/>
</dbReference>
<evidence type="ECO:0000313" key="3">
    <source>
        <dbReference type="Proteomes" id="UP000005483"/>
    </source>
</evidence>
<sequence length="40" mass="4616">MGGAPLNVVKQYIENQPNSNRPKQKEKWKSYVDNLQTKAL</sequence>
<protein>
    <submittedName>
        <fullName evidence="2">Putative transposase</fullName>
    </submittedName>
</protein>
<comment type="caution">
    <text evidence="2">The sequence shown here is derived from an EMBL/GenBank/DDBJ whole genome shotgun (WGS) entry which is preliminary data.</text>
</comment>